<gene>
    <name evidence="2" type="ORF">SDC9_93107</name>
</gene>
<evidence type="ECO:0000313" key="2">
    <source>
        <dbReference type="EMBL" id="MPM46407.1"/>
    </source>
</evidence>
<feature type="region of interest" description="Disordered" evidence="1">
    <location>
        <begin position="270"/>
        <end position="324"/>
    </location>
</feature>
<reference evidence="2" key="1">
    <citation type="submission" date="2019-08" db="EMBL/GenBank/DDBJ databases">
        <authorList>
            <person name="Kucharzyk K."/>
            <person name="Murdoch R.W."/>
            <person name="Higgins S."/>
            <person name="Loffler F."/>
        </authorList>
    </citation>
    <scope>NUCLEOTIDE SEQUENCE</scope>
</reference>
<organism evidence="2">
    <name type="scientific">bioreactor metagenome</name>
    <dbReference type="NCBI Taxonomy" id="1076179"/>
    <lineage>
        <taxon>unclassified sequences</taxon>
        <taxon>metagenomes</taxon>
        <taxon>ecological metagenomes</taxon>
    </lineage>
</organism>
<feature type="compositionally biased region" description="Polar residues" evidence="1">
    <location>
        <begin position="314"/>
        <end position="324"/>
    </location>
</feature>
<dbReference type="EMBL" id="VSSQ01011267">
    <property type="protein sequence ID" value="MPM46407.1"/>
    <property type="molecule type" value="Genomic_DNA"/>
</dbReference>
<protein>
    <submittedName>
        <fullName evidence="2">Uncharacterized protein</fullName>
    </submittedName>
</protein>
<comment type="caution">
    <text evidence="2">The sequence shown here is derived from an EMBL/GenBank/DDBJ whole genome shotgun (WGS) entry which is preliminary data.</text>
</comment>
<evidence type="ECO:0000256" key="1">
    <source>
        <dbReference type="SAM" id="MobiDB-lite"/>
    </source>
</evidence>
<proteinExistence type="predicted"/>
<name>A0A645A042_9ZZZZ</name>
<sequence>MQTMGKSDVDNPLLPVDQGVLPVRRKAHHRLFTAVGQIVFHVGGTGLLVCAHQDADTPPEGKPRLLQCLERIERGHRGALVVHGASSEHLPVPDIAGKRVAAPALSDGDHVQMAQHGHHFLPRAVLTPAGLIAKVPHCEAQILSRVQHKLQALLNIRAVGIAAAVLLPNAGNADTLPQGRQQRFPLPLHKVFQFHRALLSILCPAAKAAAQGTNHFLLSARKKQKPSKDRRNSSIFTGFPLLIDILEDISHKGKQSLKFFIRSFPPQPDTVFPRPSWPPAPLLRRSHDTGGPPRPQSGRIAPTETFPRKYAGGTSPSGPESACS</sequence>
<dbReference type="AlphaFoldDB" id="A0A645A042"/>
<accession>A0A645A042</accession>